<comment type="pathway">
    <text evidence="3">tRNA modification; 5-methoxycarbonylmethyl-2-thiouridine-tRNA biosynthesis.</text>
</comment>
<evidence type="ECO:0000256" key="6">
    <source>
        <dbReference type="ARBA" id="ARBA00022490"/>
    </source>
</evidence>
<dbReference type="WBParaSite" id="TREG1_14410.1">
    <property type="protein sequence ID" value="TREG1_14410.1"/>
    <property type="gene ID" value="TREG1_14410"/>
</dbReference>
<name>A0AA85JBR8_TRIRE</name>
<evidence type="ECO:0000313" key="9">
    <source>
        <dbReference type="Proteomes" id="UP000050795"/>
    </source>
</evidence>
<keyword evidence="8" id="KW-0539">Nucleus</keyword>
<dbReference type="Proteomes" id="UP000050795">
    <property type="component" value="Unassembled WGS sequence"/>
</dbReference>
<dbReference type="GO" id="GO:0008023">
    <property type="term" value="C:transcription elongation factor complex"/>
    <property type="evidence" value="ECO:0007669"/>
    <property type="project" value="TreeGrafter"/>
</dbReference>
<reference evidence="10" key="2">
    <citation type="submission" date="2023-11" db="UniProtKB">
        <authorList>
            <consortium name="WormBaseParasite"/>
        </authorList>
    </citation>
    <scope>IDENTIFICATION</scope>
</reference>
<dbReference type="CDD" id="cd19494">
    <property type="entry name" value="Elp4"/>
    <property type="match status" value="1"/>
</dbReference>
<accession>A0AA85JBR8</accession>
<comment type="subcellular location">
    <subcellularLocation>
        <location evidence="2">Cytoplasm</location>
    </subcellularLocation>
    <subcellularLocation>
        <location evidence="1">Nucleus</location>
    </subcellularLocation>
</comment>
<evidence type="ECO:0000313" key="10">
    <source>
        <dbReference type="WBParaSite" id="TREG1_14410.1"/>
    </source>
</evidence>
<dbReference type="AlphaFoldDB" id="A0AA85JBR8"/>
<reference evidence="9" key="1">
    <citation type="submission" date="2022-06" db="EMBL/GenBank/DDBJ databases">
        <authorList>
            <person name="Berger JAMES D."/>
            <person name="Berger JAMES D."/>
        </authorList>
    </citation>
    <scope>NUCLEOTIDE SEQUENCE [LARGE SCALE GENOMIC DNA]</scope>
</reference>
<evidence type="ECO:0000256" key="3">
    <source>
        <dbReference type="ARBA" id="ARBA00005043"/>
    </source>
</evidence>
<keyword evidence="9" id="KW-1185">Reference proteome</keyword>
<dbReference type="InterPro" id="IPR008728">
    <property type="entry name" value="Elongator_complex_protein_4"/>
</dbReference>
<dbReference type="Gene3D" id="3.40.50.300">
    <property type="entry name" value="P-loop containing nucleotide triphosphate hydrolases"/>
    <property type="match status" value="1"/>
</dbReference>
<comment type="similarity">
    <text evidence="4">Belongs to the ELP4 family.</text>
</comment>
<evidence type="ECO:0000256" key="1">
    <source>
        <dbReference type="ARBA" id="ARBA00004123"/>
    </source>
</evidence>
<keyword evidence="7" id="KW-0819">tRNA processing</keyword>
<organism evidence="9 10">
    <name type="scientific">Trichobilharzia regenti</name>
    <name type="common">Nasal bird schistosome</name>
    <dbReference type="NCBI Taxonomy" id="157069"/>
    <lineage>
        <taxon>Eukaryota</taxon>
        <taxon>Metazoa</taxon>
        <taxon>Spiralia</taxon>
        <taxon>Lophotrochozoa</taxon>
        <taxon>Platyhelminthes</taxon>
        <taxon>Trematoda</taxon>
        <taxon>Digenea</taxon>
        <taxon>Strigeidida</taxon>
        <taxon>Schistosomatoidea</taxon>
        <taxon>Schistosomatidae</taxon>
        <taxon>Trichobilharzia</taxon>
    </lineage>
</organism>
<dbReference type="Pfam" id="PF05625">
    <property type="entry name" value="PAXNEB"/>
    <property type="match status" value="1"/>
</dbReference>
<sequence>MNGAKRSFKLSTFLISTGIQSFDELLGGGVASPSIILIEPDFHQTYSKLLLNLFTAEGILSGHAIFYGATETFDNLLCKLPDITTSGDESKEEIPDLRIAWRYQNLSNVENPKPPISNFGHQFNLSLPLGAVTGITEKKICSFCFQPNSKKPLQVNLSDLSQELIKFQSSSKVASSLQRIVLNSCGSPLWGYCKDTQQFYRTMLHFFATLRLIVQNSSCTVFVTLPTTKLPPGLFTRISHYCDYVFRVQGLGDQIKANPVYSEYDGLLAVMRIPWMLGGNTLEPAIRPSTLDWCFKIKRHQLTMQLLHLPPCLSETVSRSSASETIFNCSKLHEKQLDF</sequence>
<protein>
    <recommendedName>
        <fullName evidence="5">Elongator complex protein 4</fullName>
    </recommendedName>
</protein>
<dbReference type="GO" id="GO:0033588">
    <property type="term" value="C:elongator holoenzyme complex"/>
    <property type="evidence" value="ECO:0007669"/>
    <property type="project" value="InterPro"/>
</dbReference>
<dbReference type="GO" id="GO:0005737">
    <property type="term" value="C:cytoplasm"/>
    <property type="evidence" value="ECO:0007669"/>
    <property type="project" value="UniProtKB-SubCell"/>
</dbReference>
<evidence type="ECO:0000256" key="8">
    <source>
        <dbReference type="ARBA" id="ARBA00023242"/>
    </source>
</evidence>
<evidence type="ECO:0000256" key="2">
    <source>
        <dbReference type="ARBA" id="ARBA00004496"/>
    </source>
</evidence>
<keyword evidence="6" id="KW-0963">Cytoplasm</keyword>
<evidence type="ECO:0000256" key="5">
    <source>
        <dbReference type="ARBA" id="ARBA00020265"/>
    </source>
</evidence>
<proteinExistence type="inferred from homology"/>
<evidence type="ECO:0000256" key="4">
    <source>
        <dbReference type="ARBA" id="ARBA00007573"/>
    </source>
</evidence>
<dbReference type="PANTHER" id="PTHR12896">
    <property type="entry name" value="PAX6 NEIGHBOR PROTEIN PAXNEB"/>
    <property type="match status" value="1"/>
</dbReference>
<dbReference type="InterPro" id="IPR027417">
    <property type="entry name" value="P-loop_NTPase"/>
</dbReference>
<evidence type="ECO:0000256" key="7">
    <source>
        <dbReference type="ARBA" id="ARBA00022694"/>
    </source>
</evidence>
<dbReference type="GO" id="GO:0002098">
    <property type="term" value="P:tRNA wobble uridine modification"/>
    <property type="evidence" value="ECO:0007669"/>
    <property type="project" value="InterPro"/>
</dbReference>
<dbReference type="PANTHER" id="PTHR12896:SF1">
    <property type="entry name" value="ELONGATOR COMPLEX PROTEIN 4"/>
    <property type="match status" value="1"/>
</dbReference>